<dbReference type="Gene3D" id="2.60.40.3500">
    <property type="match status" value="1"/>
</dbReference>
<keyword evidence="5" id="KW-0732">Signal</keyword>
<dbReference type="PANTHER" id="PTHR30404">
    <property type="entry name" value="N-ACETYLMURAMOYL-L-ALANINE AMIDASE"/>
    <property type="match status" value="1"/>
</dbReference>
<dbReference type="Proteomes" id="UP001180616">
    <property type="component" value="Chromosome"/>
</dbReference>
<dbReference type="RefSeq" id="WP_309541342.1">
    <property type="nucleotide sequence ID" value="NZ_CP133659.1"/>
</dbReference>
<evidence type="ECO:0000256" key="4">
    <source>
        <dbReference type="SAM" id="MobiDB-lite"/>
    </source>
</evidence>
<feature type="region of interest" description="Disordered" evidence="4">
    <location>
        <begin position="175"/>
        <end position="239"/>
    </location>
</feature>
<dbReference type="EMBL" id="CP133659">
    <property type="protein sequence ID" value="WMW65326.1"/>
    <property type="molecule type" value="Genomic_DNA"/>
</dbReference>
<dbReference type="CDD" id="cd02696">
    <property type="entry name" value="MurNAc-LAA"/>
    <property type="match status" value="1"/>
</dbReference>
<dbReference type="Pfam" id="PF01520">
    <property type="entry name" value="Amidase_3"/>
    <property type="match status" value="1"/>
</dbReference>
<keyword evidence="8" id="KW-1185">Reference proteome</keyword>
<dbReference type="SUPFAM" id="SSF53187">
    <property type="entry name" value="Zn-dependent exopeptidases"/>
    <property type="match status" value="1"/>
</dbReference>
<feature type="domain" description="MurNAc-LAA" evidence="6">
    <location>
        <begin position="634"/>
        <end position="785"/>
    </location>
</feature>
<name>A0ABY9R220_9BACT</name>
<dbReference type="SMART" id="SM00646">
    <property type="entry name" value="Ami_3"/>
    <property type="match status" value="1"/>
</dbReference>
<gene>
    <name evidence="7" type="ORF">KPS_003445</name>
</gene>
<dbReference type="Gene3D" id="1.25.40.10">
    <property type="entry name" value="Tetratricopeptide repeat domain"/>
    <property type="match status" value="2"/>
</dbReference>
<feature type="chain" id="PRO_5045819824" description="N-acetylmuramoyl-L-alanine amidase" evidence="5">
    <location>
        <begin position="27"/>
        <end position="796"/>
    </location>
</feature>
<evidence type="ECO:0000256" key="3">
    <source>
        <dbReference type="ARBA" id="ARBA00022801"/>
    </source>
</evidence>
<accession>A0ABY9R220</accession>
<dbReference type="InterPro" id="IPR011990">
    <property type="entry name" value="TPR-like_helical_dom_sf"/>
</dbReference>
<feature type="region of interest" description="Disordered" evidence="4">
    <location>
        <begin position="388"/>
        <end position="419"/>
    </location>
</feature>
<dbReference type="InterPro" id="IPR002508">
    <property type="entry name" value="MurNAc-LAA_cat"/>
</dbReference>
<feature type="signal peptide" evidence="5">
    <location>
        <begin position="1"/>
        <end position="26"/>
    </location>
</feature>
<dbReference type="Gene3D" id="3.40.630.40">
    <property type="entry name" value="Zn-dependent exopeptidases"/>
    <property type="match status" value="1"/>
</dbReference>
<evidence type="ECO:0000256" key="1">
    <source>
        <dbReference type="ARBA" id="ARBA00001561"/>
    </source>
</evidence>
<protein>
    <recommendedName>
        <fullName evidence="2">N-acetylmuramoyl-L-alanine amidase</fullName>
        <ecNumber evidence="2">3.5.1.28</ecNumber>
    </recommendedName>
</protein>
<sequence length="796" mass="85947">MHRFFALLLLSLTFVCCITLPAPAKAADAASAYAAAKKELESLKRDARRGALREPWERVVSRFDATVREHPRWANVPAAMFHGALAMEELASRSFRPADFEDAARRFERVAAGYTWHVLADDALLHAADIRGNRLGDAVASRKLLDTILTRYPSGDMADPARDLLAALSGAPGGDAPKAPVAVGRSGRLEQGDDVPGITATGDSARPSGSGVTVASASDGVPAPKTPAKAKKGTRSDPAKAAKLYAEARKELDAVRGDAKRAALREPWLRVMALYEGARDAAPEGELAPNAAYGMAVAQEELAARSWRKDDFLAAVTRYNEVVAAYPDDSLADDCMLRAARLRATRLDDADGAHQLLDAQLRRYPKGDMAGEARALLADLTAARITASVQPGPSGSAVPSGQSGKAASPAAPAPARAGKPAVLRQVSWRADNDRATITIELSRETEWRSQYAAPDNGAGRPPRLYIDFSDALPDDAVKPGAKVSGALLTRVRSDQPSSGHTRVILDFRALRRYKVQAVRNPYRVVIEVGATDAALPDGQRPDDSRVSVPVREADKAAPAMPPKDLVEQLGLTVHTVLIDAGHGGKDPGAMSNGIVERNLTLKMARMVGERLRRMGFSVIYTRDRDVFVPLDKRTAFANDKKADLFLSLHVNANNDPRICGFETYYLDLARSDSATRVAARENAVSEKSLSDLQFILTDLMLNAKTQESRDVANFVQDSALGRLRRDGFPAHDNGVRSAPFYVLMGARMPSVLVELGYCTNPDEARRLNSEKYLSTLADGIAEGVSTYKRKLARFSQ</sequence>
<keyword evidence="3 7" id="KW-0378">Hydrolase</keyword>
<organism evidence="7 8">
    <name type="scientific">Nitratidesulfovibrio liaohensis</name>
    <dbReference type="NCBI Taxonomy" id="2604158"/>
    <lineage>
        <taxon>Bacteria</taxon>
        <taxon>Pseudomonadati</taxon>
        <taxon>Thermodesulfobacteriota</taxon>
        <taxon>Desulfovibrionia</taxon>
        <taxon>Desulfovibrionales</taxon>
        <taxon>Desulfovibrionaceae</taxon>
        <taxon>Nitratidesulfovibrio</taxon>
    </lineage>
</organism>
<dbReference type="InterPro" id="IPR050695">
    <property type="entry name" value="N-acetylmuramoyl_amidase_3"/>
</dbReference>
<comment type="catalytic activity">
    <reaction evidence="1">
        <text>Hydrolyzes the link between N-acetylmuramoyl residues and L-amino acid residues in certain cell-wall glycopeptides.</text>
        <dbReference type="EC" id="3.5.1.28"/>
    </reaction>
</comment>
<dbReference type="PANTHER" id="PTHR30404:SF0">
    <property type="entry name" value="N-ACETYLMURAMOYL-L-ALANINE AMIDASE AMIC"/>
    <property type="match status" value="1"/>
</dbReference>
<evidence type="ECO:0000313" key="7">
    <source>
        <dbReference type="EMBL" id="WMW65326.1"/>
    </source>
</evidence>
<evidence type="ECO:0000313" key="8">
    <source>
        <dbReference type="Proteomes" id="UP001180616"/>
    </source>
</evidence>
<evidence type="ECO:0000259" key="6">
    <source>
        <dbReference type="SMART" id="SM00646"/>
    </source>
</evidence>
<evidence type="ECO:0000256" key="2">
    <source>
        <dbReference type="ARBA" id="ARBA00011901"/>
    </source>
</evidence>
<reference evidence="7" key="1">
    <citation type="submission" date="2023-09" db="EMBL/GenBank/DDBJ databases">
        <authorList>
            <consortium name="CW5 consortium"/>
            <person name="Lu C.-W."/>
        </authorList>
    </citation>
    <scope>NUCLEOTIDE SEQUENCE</scope>
    <source>
        <strain evidence="7">KPS</strain>
    </source>
</reference>
<dbReference type="EC" id="3.5.1.28" evidence="2"/>
<feature type="compositionally biased region" description="Low complexity" evidence="4">
    <location>
        <begin position="399"/>
        <end position="419"/>
    </location>
</feature>
<proteinExistence type="predicted"/>
<dbReference type="GO" id="GO:0008745">
    <property type="term" value="F:N-acetylmuramoyl-L-alanine amidase activity"/>
    <property type="evidence" value="ECO:0007669"/>
    <property type="project" value="UniProtKB-EC"/>
</dbReference>
<evidence type="ECO:0000256" key="5">
    <source>
        <dbReference type="SAM" id="SignalP"/>
    </source>
</evidence>